<dbReference type="EMBL" id="AGCT01036022">
    <property type="protein sequence ID" value="KYP77877.1"/>
    <property type="molecule type" value="Genomic_DNA"/>
</dbReference>
<gene>
    <name evidence="1" type="ORF">KK1_047486</name>
</gene>
<reference evidence="1" key="1">
    <citation type="journal article" date="2012" name="Nat. Biotechnol.">
        <title>Draft genome sequence of pigeonpea (Cajanus cajan), an orphan legume crop of resource-poor farmers.</title>
        <authorList>
            <person name="Varshney R.K."/>
            <person name="Chen W."/>
            <person name="Li Y."/>
            <person name="Bharti A.K."/>
            <person name="Saxena R.K."/>
            <person name="Schlueter J.A."/>
            <person name="Donoghue M.T."/>
            <person name="Azam S."/>
            <person name="Fan G."/>
            <person name="Whaley A.M."/>
            <person name="Farmer A.D."/>
            <person name="Sheridan J."/>
            <person name="Iwata A."/>
            <person name="Tuteja R."/>
            <person name="Penmetsa R.V."/>
            <person name="Wu W."/>
            <person name="Upadhyaya H.D."/>
            <person name="Yang S.P."/>
            <person name="Shah T."/>
            <person name="Saxena K.B."/>
            <person name="Michael T."/>
            <person name="McCombie W.R."/>
            <person name="Yang B."/>
            <person name="Zhang G."/>
            <person name="Yang H."/>
            <person name="Wang J."/>
            <person name="Spillane C."/>
            <person name="Cook D.R."/>
            <person name="May G.D."/>
            <person name="Xu X."/>
            <person name="Jackson S.A."/>
        </authorList>
    </citation>
    <scope>NUCLEOTIDE SEQUENCE [LARGE SCALE GENOMIC DNA]</scope>
</reference>
<dbReference type="AlphaFoldDB" id="A0A151UF00"/>
<dbReference type="Proteomes" id="UP000075243">
    <property type="component" value="Unassembled WGS sequence"/>
</dbReference>
<feature type="non-terminal residue" evidence="1">
    <location>
        <position position="1"/>
    </location>
</feature>
<keyword evidence="2" id="KW-1185">Reference proteome</keyword>
<sequence length="122" mass="13878">HFCFALDSIGTKQRRRRNGERTRAVLLGAKAAGSGVGYGTKGPRTSWRFFFWTAVHRWISPIQPPIFLAGRKHTSSVRCVILLCFLHLTGWTVDRKRTSIRPASWRAACLSCVTTLQSEWLF</sequence>
<dbReference type="Gramene" id="C.cajan_43020.t">
    <property type="protein sequence ID" value="C.cajan_43020.t"/>
    <property type="gene ID" value="C.cajan_43020"/>
</dbReference>
<evidence type="ECO:0000313" key="2">
    <source>
        <dbReference type="Proteomes" id="UP000075243"/>
    </source>
</evidence>
<evidence type="ECO:0000313" key="1">
    <source>
        <dbReference type="EMBL" id="KYP77877.1"/>
    </source>
</evidence>
<organism evidence="1 2">
    <name type="scientific">Cajanus cajan</name>
    <name type="common">Pigeon pea</name>
    <name type="synonym">Cajanus indicus</name>
    <dbReference type="NCBI Taxonomy" id="3821"/>
    <lineage>
        <taxon>Eukaryota</taxon>
        <taxon>Viridiplantae</taxon>
        <taxon>Streptophyta</taxon>
        <taxon>Embryophyta</taxon>
        <taxon>Tracheophyta</taxon>
        <taxon>Spermatophyta</taxon>
        <taxon>Magnoliopsida</taxon>
        <taxon>eudicotyledons</taxon>
        <taxon>Gunneridae</taxon>
        <taxon>Pentapetalae</taxon>
        <taxon>rosids</taxon>
        <taxon>fabids</taxon>
        <taxon>Fabales</taxon>
        <taxon>Fabaceae</taxon>
        <taxon>Papilionoideae</taxon>
        <taxon>50 kb inversion clade</taxon>
        <taxon>NPAAA clade</taxon>
        <taxon>indigoferoid/millettioid clade</taxon>
        <taxon>Phaseoleae</taxon>
        <taxon>Cajanus</taxon>
    </lineage>
</organism>
<accession>A0A151UF00</accession>
<comment type="caution">
    <text evidence="1">The sequence shown here is derived from an EMBL/GenBank/DDBJ whole genome shotgun (WGS) entry which is preliminary data.</text>
</comment>
<proteinExistence type="predicted"/>
<name>A0A151UF00_CAJCA</name>
<protein>
    <submittedName>
        <fullName evidence="1">Uncharacterized protein</fullName>
    </submittedName>
</protein>